<feature type="region of interest" description="Disordered" evidence="4">
    <location>
        <begin position="745"/>
        <end position="819"/>
    </location>
</feature>
<dbReference type="PROSITE" id="PS50082">
    <property type="entry name" value="WD_REPEATS_2"/>
    <property type="match status" value="1"/>
</dbReference>
<dbReference type="SUPFAM" id="SSF50729">
    <property type="entry name" value="PH domain-like"/>
    <property type="match status" value="1"/>
</dbReference>
<name>A0AAU9K3J7_9CILI</name>
<dbReference type="Gene3D" id="2.30.29.30">
    <property type="entry name" value="Pleckstrin-homology domain (PH domain)/Phosphotyrosine-binding domain (PTB)"/>
    <property type="match status" value="1"/>
</dbReference>
<dbReference type="Gene3D" id="1.10.1540.10">
    <property type="entry name" value="BEACH domain"/>
    <property type="match status" value="1"/>
</dbReference>
<dbReference type="Pfam" id="PF03765">
    <property type="entry name" value="CRAL_TRIO_N"/>
    <property type="match status" value="1"/>
</dbReference>
<feature type="compositionally biased region" description="Basic and acidic residues" evidence="4">
    <location>
        <begin position="783"/>
        <end position="793"/>
    </location>
</feature>
<dbReference type="PROSITE" id="PS51783">
    <property type="entry name" value="PH_BEACH"/>
    <property type="match status" value="1"/>
</dbReference>
<dbReference type="SUPFAM" id="SSF49899">
    <property type="entry name" value="Concanavalin A-like lectins/glucanases"/>
    <property type="match status" value="1"/>
</dbReference>
<reference evidence="7" key="1">
    <citation type="submission" date="2021-09" db="EMBL/GenBank/DDBJ databases">
        <authorList>
            <consortium name="AG Swart"/>
            <person name="Singh M."/>
            <person name="Singh A."/>
            <person name="Seah K."/>
            <person name="Emmerich C."/>
        </authorList>
    </citation>
    <scope>NUCLEOTIDE SEQUENCE</scope>
    <source>
        <strain evidence="7">ATCC30299</strain>
    </source>
</reference>
<evidence type="ECO:0000313" key="7">
    <source>
        <dbReference type="EMBL" id="CAG9332437.1"/>
    </source>
</evidence>
<dbReference type="InterPro" id="IPR015943">
    <property type="entry name" value="WD40/YVTN_repeat-like_dom_sf"/>
</dbReference>
<protein>
    <submittedName>
        <fullName evidence="7">Uncharacterized protein</fullName>
    </submittedName>
</protein>
<proteinExistence type="predicted"/>
<dbReference type="Pfam" id="PF02138">
    <property type="entry name" value="Beach"/>
    <property type="match status" value="1"/>
</dbReference>
<dbReference type="FunFam" id="1.10.1540.10:FF:000001">
    <property type="entry name" value="neurobeachin isoform X1"/>
    <property type="match status" value="1"/>
</dbReference>
<dbReference type="PANTHER" id="PTHR13743:SF112">
    <property type="entry name" value="BEACH DOMAIN-CONTAINING PROTEIN"/>
    <property type="match status" value="1"/>
</dbReference>
<feature type="region of interest" description="Disordered" evidence="4">
    <location>
        <begin position="1652"/>
        <end position="1672"/>
    </location>
</feature>
<dbReference type="SUPFAM" id="SSF46938">
    <property type="entry name" value="CRAL/TRIO N-terminal domain"/>
    <property type="match status" value="1"/>
</dbReference>
<dbReference type="SUPFAM" id="SSF48371">
    <property type="entry name" value="ARM repeat"/>
    <property type="match status" value="1"/>
</dbReference>
<dbReference type="PANTHER" id="PTHR13743">
    <property type="entry name" value="BEIGE/BEACH-RELATED"/>
    <property type="match status" value="1"/>
</dbReference>
<keyword evidence="2" id="KW-0677">Repeat</keyword>
<dbReference type="InterPro" id="IPR031570">
    <property type="entry name" value="NBEA/BDCP_DUF4704"/>
</dbReference>
<dbReference type="InterPro" id="IPR011074">
    <property type="entry name" value="CRAL/TRIO_N_dom"/>
</dbReference>
<accession>A0AAU9K3J7</accession>
<dbReference type="InterPro" id="IPR036372">
    <property type="entry name" value="BEACH_dom_sf"/>
</dbReference>
<dbReference type="InterPro" id="IPR013320">
    <property type="entry name" value="ConA-like_dom_sf"/>
</dbReference>
<dbReference type="Proteomes" id="UP001162131">
    <property type="component" value="Unassembled WGS sequence"/>
</dbReference>
<dbReference type="SMART" id="SM00320">
    <property type="entry name" value="WD40"/>
    <property type="match status" value="3"/>
</dbReference>
<feature type="domain" description="BEACH" evidence="5">
    <location>
        <begin position="1815"/>
        <end position="2106"/>
    </location>
</feature>
<comment type="caution">
    <text evidence="7">The sequence shown here is derived from an EMBL/GenBank/DDBJ whole genome shotgun (WGS) entry which is preliminary data.</text>
</comment>
<dbReference type="InterPro" id="IPR000409">
    <property type="entry name" value="BEACH_dom"/>
</dbReference>
<dbReference type="Pfam" id="PF20426">
    <property type="entry name" value="NBCH_WD40"/>
    <property type="match status" value="1"/>
</dbReference>
<evidence type="ECO:0000256" key="4">
    <source>
        <dbReference type="SAM" id="MobiDB-lite"/>
    </source>
</evidence>
<dbReference type="Pfam" id="PF15787">
    <property type="entry name" value="DUF4704"/>
    <property type="match status" value="2"/>
</dbReference>
<dbReference type="SMART" id="SM01026">
    <property type="entry name" value="Beach"/>
    <property type="match status" value="1"/>
</dbReference>
<dbReference type="EMBL" id="CAJZBQ010000054">
    <property type="protein sequence ID" value="CAG9332437.1"/>
    <property type="molecule type" value="Genomic_DNA"/>
</dbReference>
<dbReference type="InterPro" id="IPR001680">
    <property type="entry name" value="WD40_rpt"/>
</dbReference>
<feature type="domain" description="BEACH-type PH" evidence="6">
    <location>
        <begin position="1683"/>
        <end position="1799"/>
    </location>
</feature>
<dbReference type="InterPro" id="IPR046851">
    <property type="entry name" value="NBCH_WD40"/>
</dbReference>
<dbReference type="SUPFAM" id="SSF50978">
    <property type="entry name" value="WD40 repeat-like"/>
    <property type="match status" value="1"/>
</dbReference>
<feature type="repeat" description="WD" evidence="3">
    <location>
        <begin position="2258"/>
        <end position="2289"/>
    </location>
</feature>
<dbReference type="Gene3D" id="2.130.10.10">
    <property type="entry name" value="YVTN repeat-like/Quinoprotein amine dehydrogenase"/>
    <property type="match status" value="1"/>
</dbReference>
<dbReference type="Pfam" id="PF14844">
    <property type="entry name" value="PH_BEACH"/>
    <property type="match status" value="1"/>
</dbReference>
<sequence length="2485" mass="285415">MEEHKQQTIPLPALLGTLTSEERQILLRFKESLGGNFDDDTLGRFLRARKFKFDKAMEMFQNYLKWREEFGVDGKRIYEHLETMAFGGVIKEPLTLWDIVNALPKKSIAQFVFQLLANNNFEYQSMQTAIKLLQALITPDRSNSPFSYFYFPGPGCGLQLNPEDFQIFPFQKAISACFWIRLEDLNLNTPSTLMLFHSQGNGGIEAYFIGNKLYYRVLGVDYSPPVEGSNGILLHEFQPEDWTFLAFEHEKPKVGKYQLRVVVNGEEVLNSPMDYPKFKSPNPILTQAAFCLSFIGQIKCIMIFDDLISVQRMKSIYQKSNGAISQGHEAIKALVRGIDKNLNKKLVLFYHPLRTNNNIAYDGVRKADAKFLGGTGVKLVNQSRMSCFGGVCALLPILEKIKNIPIKTSELLSDWFGLLITCLRDRPENQVEACIMKLFKAAPELLLQFPPNSITEEIVQQLEEISQFVMPQLRDQLTGHLLWFLDIWKKTEKNTQVKLFKLLKSLYTKAPKQLSKQVDIKMILELLICHYGGNDMMVSEEQNKEQICDIVSVIEIIFLTVGEAMAAEINNIISALFGKSSSFIQIQLLQLLKTLLSDRPGDVFGAPASVFAKNFIDASGLELLLFLISSSVSEVRTLSLALTDTILNYSTKTQIASHKEIFVYISSIVLPTPKGMSGSFKYWQHSIISPHDTFQSISSKEEESVEFITSKLPSLQISDENIKGPPMSKFKKQMKFGFLDEEEEEIKDTKETKFDEEEEDFGIKPPPAPSSKKKISFTFSDPKPIEAPREAPKKQGGFIFDEDEDAPLAPPPPKKNMKMSFDENAFSAPKKDAQINFDEEILKIPASKKEPKMNFEENVIVAPPPPKGKKPKRNLMIFEDAEEDIQLTELPMTERFIEPEVSESIDLSKTQNSSKIVKSFSQGRKMPKFLSDELIIDTEKINENYTFGGEKGEAIKPEDEGEDDPLIKEIRDMAKDCLKYMHGELAVNQEFQFYPLPPTFRPQTVRGLKTIDLSSTFKKVSENHPIIEEVSSEMSPHESLATPKRHEEDGVYHAVLGIVLKKTIEGADIIDDSDHIESKSGLTLLQEIVSRASLELKHKAMQDMLMLTKWNSSNSSILAQDADWHYWLLNLLFETPEHQDEGIAIFDLGSRIHTIVMKQAMLADEEGWKHIRRLIYWYEMKRDIEKARNIVKSLLEKLSESLQSNSMGCRPALVSTLWKNLVITSYLLEEFVIYSKSRSEEELGESLIMADEWEDAAVMDLYFQLLDPIWPVVLFSNKESKYEEEHIQLINTIEKAAQTAFKTDIQLLIFEPPGELKPRGLFIKTIMHLACMSVKASTNEEQTKLWLSIVERLIKFILLVSEAGKKQMQSQTTKVLNACILYTVGFFASYLDELREDQKTQHIQTSVTNILKYIFTVYISSLKSGQNQGFKGFLRSGFVSTTVSEDVATIILQYLSDTDMDRLESMMADNFETLDYLITTDDWKFALISAASQVNDQFDNKIRTKNICQHREKVAEKLSKEWDALSKQVEETNTRINNHVQKIANDKSSDEERKINNAIIYNEERTRQRKHMLNKRMRLLTEWRGPWHVEQEIKLEPCQLMDWQYTRPILKIRSDKFKPFMKQEQVQISENPNLLKELSPIILRKASEIEYEEDDKSMNTESEEPSARASLKPKIDSSLASILSHESFSIQSEVGIINTLTVRYGILQLITSKKEQKLRFIYDPEVRHKFQSNVELFEHSASPNKSYIKDWNVESLDVVFPKTYVMRNTAAEFFFNDGRSVLINFTNPNERHDFVSQIKKIKKNAVKNLEFFKKPNPVKFMAESGMTEKWMNWEISNFEYLMYLNYAAGRSYHDLTQYPVFPWVINDYQSPTIDLNNESIYRDLSKNMGSLGSVERAQSFKERFSSFGFPEEIPPFHFGSHYSNPGIVFHYLLRLFPYSEGARELHGGKFDLPDRLFSSISESYRLSTDDIADVRELIPEFYYLPEFLINKEDYDFGLTQQGNKINNVQLPPWANSAYDFIRINREALESDVVSERIHNWIDLIFGYKQRGDEAEKAMNIFYYMTYESNIDLDKIEDPTLRASIEAQIVHFGKTPSQLFKKPHPQRENPHKFSPGPTVISKEAKLKIYFPQYRKPFDKPFSFMNYFDLPDKAILKAKMYKDKEIFAIRRNGNLIKYSWWPTPMGECKTPFTCANNKEIQLLKDQKSWTIENQDRSAIGFNAPIEIMDQGKIIVKGGFWDGRLTVQKANVKDHPHKWCHHNTITCIDIDEEEKVGITGGKDGDVLVWQVKGDTWQPRWQYIEHDDQVMSVTICQELRLFASCSLDGTCNIYSLMKGRLIRVISLPNFSPIYMVKFSPAAPAKVVLFSSQESCLYSFSINGEPLYRVHERCVHMTSPIILRNLNQQEFLIYGTETGDIVIRYASTLEPLRRFSITGGSPVLTLMANKDLRFLLVGCADGELGVLTDPDATLLVLEKQWQLGNVLNLG</sequence>
<dbReference type="SUPFAM" id="SSF81837">
    <property type="entry name" value="BEACH domain"/>
    <property type="match status" value="1"/>
</dbReference>
<keyword evidence="8" id="KW-1185">Reference proteome</keyword>
<evidence type="ECO:0000259" key="5">
    <source>
        <dbReference type="PROSITE" id="PS50197"/>
    </source>
</evidence>
<evidence type="ECO:0000256" key="1">
    <source>
        <dbReference type="ARBA" id="ARBA00022574"/>
    </source>
</evidence>
<evidence type="ECO:0000256" key="3">
    <source>
        <dbReference type="PROSITE-ProRule" id="PRU00221"/>
    </source>
</evidence>
<dbReference type="CDD" id="cd06071">
    <property type="entry name" value="Beach"/>
    <property type="match status" value="1"/>
</dbReference>
<dbReference type="InterPro" id="IPR011993">
    <property type="entry name" value="PH-like_dom_sf"/>
</dbReference>
<evidence type="ECO:0000313" key="8">
    <source>
        <dbReference type="Proteomes" id="UP001162131"/>
    </source>
</evidence>
<gene>
    <name evidence="7" type="ORF">BSTOLATCC_MIC55883</name>
</gene>
<organism evidence="7 8">
    <name type="scientific">Blepharisma stoltei</name>
    <dbReference type="NCBI Taxonomy" id="1481888"/>
    <lineage>
        <taxon>Eukaryota</taxon>
        <taxon>Sar</taxon>
        <taxon>Alveolata</taxon>
        <taxon>Ciliophora</taxon>
        <taxon>Postciliodesmatophora</taxon>
        <taxon>Heterotrichea</taxon>
        <taxon>Heterotrichida</taxon>
        <taxon>Blepharismidae</taxon>
        <taxon>Blepharisma</taxon>
    </lineage>
</organism>
<dbReference type="SMART" id="SM01100">
    <property type="entry name" value="CRAL_TRIO_N"/>
    <property type="match status" value="1"/>
</dbReference>
<dbReference type="InterPro" id="IPR023362">
    <property type="entry name" value="PH-BEACH_dom"/>
</dbReference>
<evidence type="ECO:0000259" key="6">
    <source>
        <dbReference type="PROSITE" id="PS51783"/>
    </source>
</evidence>
<dbReference type="InterPro" id="IPR036273">
    <property type="entry name" value="CRAL/TRIO_N_dom_sf"/>
</dbReference>
<dbReference type="Gene3D" id="1.10.8.20">
    <property type="entry name" value="N-terminal domain of phosphatidylinositol transfer protein sec14p"/>
    <property type="match status" value="1"/>
</dbReference>
<dbReference type="InterPro" id="IPR016024">
    <property type="entry name" value="ARM-type_fold"/>
</dbReference>
<evidence type="ECO:0000256" key="2">
    <source>
        <dbReference type="ARBA" id="ARBA00022737"/>
    </source>
</evidence>
<keyword evidence="1 3" id="KW-0853">WD repeat</keyword>
<dbReference type="PROSITE" id="PS50197">
    <property type="entry name" value="BEACH"/>
    <property type="match status" value="1"/>
</dbReference>
<dbReference type="InterPro" id="IPR036322">
    <property type="entry name" value="WD40_repeat_dom_sf"/>
</dbReference>
<dbReference type="InterPro" id="IPR050865">
    <property type="entry name" value="BEACH_Domain"/>
</dbReference>